<evidence type="ECO:0000313" key="3">
    <source>
        <dbReference type="Proteomes" id="UP000325003"/>
    </source>
</evidence>
<feature type="transmembrane region" description="Helical" evidence="1">
    <location>
        <begin position="264"/>
        <end position="284"/>
    </location>
</feature>
<keyword evidence="1" id="KW-0812">Transmembrane</keyword>
<dbReference type="RefSeq" id="WP_149727150.1">
    <property type="nucleotide sequence ID" value="NZ_VUJV01000001.1"/>
</dbReference>
<evidence type="ECO:0000313" key="2">
    <source>
        <dbReference type="EMBL" id="KAA1421689.1"/>
    </source>
</evidence>
<proteinExistence type="predicted"/>
<evidence type="ECO:0000256" key="1">
    <source>
        <dbReference type="SAM" id="Phobius"/>
    </source>
</evidence>
<comment type="caution">
    <text evidence="2">The sequence shown here is derived from an EMBL/GenBank/DDBJ whole genome shotgun (WGS) entry which is preliminary data.</text>
</comment>
<feature type="transmembrane region" description="Helical" evidence="1">
    <location>
        <begin position="212"/>
        <end position="233"/>
    </location>
</feature>
<keyword evidence="3" id="KW-1185">Reference proteome</keyword>
<dbReference type="AlphaFoldDB" id="A0A5B1LPV4"/>
<keyword evidence="1" id="KW-0472">Membrane</keyword>
<name>A0A5B1LPV4_9ACTN</name>
<reference evidence="2 3" key="1">
    <citation type="submission" date="2019-09" db="EMBL/GenBank/DDBJ databases">
        <title>Nocardioides panacisoli sp. nov., isolated from the soil of a ginseng field.</title>
        <authorList>
            <person name="Cho C."/>
        </authorList>
    </citation>
    <scope>NUCLEOTIDE SEQUENCE [LARGE SCALE GENOMIC DNA]</scope>
    <source>
        <strain evidence="2 3">BN130099</strain>
    </source>
</reference>
<keyword evidence="1" id="KW-1133">Transmembrane helix</keyword>
<dbReference type="EMBL" id="VUJV01000001">
    <property type="protein sequence ID" value="KAA1421689.1"/>
    <property type="molecule type" value="Genomic_DNA"/>
</dbReference>
<sequence length="293" mass="31054">MSRHALAAFAVVLATLLVPLGIGASWLSLRIDNTDSYVDTVAPLADNAELRSRLADEVANAAVATLTGNLPIGLPDMFGDMVRTSAKQVVESDSFPEFWRKANAHTHREFLAIVHDEKGVVDTDGWVVVDLRPLLDDVLADVIKDLRLPISADALPKTPVPMPVIRESDLERGRGLYQLLDALALWVPLLWAGLVLVAVLAGTGWRGRLRTAAAAAIGVAVGGVLVLLGLGPLTDAIVDQVEPEKQDLARLVIETVLDTLHGEAFGAVLVGLVVGAGLIVVSLLPGRSRASYA</sequence>
<accession>A0A5B1LPV4</accession>
<evidence type="ECO:0008006" key="4">
    <source>
        <dbReference type="Google" id="ProtNLM"/>
    </source>
</evidence>
<feature type="transmembrane region" description="Helical" evidence="1">
    <location>
        <begin position="183"/>
        <end position="205"/>
    </location>
</feature>
<protein>
    <recommendedName>
        <fullName evidence="4">Integral membrane protein</fullName>
    </recommendedName>
</protein>
<reference evidence="2 3" key="2">
    <citation type="submission" date="2019-09" db="EMBL/GenBank/DDBJ databases">
        <authorList>
            <person name="Jin C."/>
        </authorList>
    </citation>
    <scope>NUCLEOTIDE SEQUENCE [LARGE SCALE GENOMIC DNA]</scope>
    <source>
        <strain evidence="2 3">BN130099</strain>
    </source>
</reference>
<organism evidence="2 3">
    <name type="scientific">Nocardioides humilatus</name>
    <dbReference type="NCBI Taxonomy" id="2607660"/>
    <lineage>
        <taxon>Bacteria</taxon>
        <taxon>Bacillati</taxon>
        <taxon>Actinomycetota</taxon>
        <taxon>Actinomycetes</taxon>
        <taxon>Propionibacteriales</taxon>
        <taxon>Nocardioidaceae</taxon>
        <taxon>Nocardioides</taxon>
    </lineage>
</organism>
<gene>
    <name evidence="2" type="ORF">F0U44_05285</name>
</gene>
<dbReference type="Proteomes" id="UP000325003">
    <property type="component" value="Unassembled WGS sequence"/>
</dbReference>